<proteinExistence type="predicted"/>
<accession>A0A0F9J5A7</accession>
<protein>
    <submittedName>
        <fullName evidence="2">Uncharacterized protein</fullName>
    </submittedName>
</protein>
<feature type="transmembrane region" description="Helical" evidence="1">
    <location>
        <begin position="72"/>
        <end position="94"/>
    </location>
</feature>
<sequence length="102" mass="10794">MDSVVIKVDGSTVSTILYTSQPDPVTFTYKYTIVADEGATIQVTATCNFVGSLTKSLTVSSEPSSSSDANAISGYLGIWVIVGFSISSMLIIIYKKVKKGSI</sequence>
<keyword evidence="1" id="KW-1133">Transmembrane helix</keyword>
<dbReference type="AlphaFoldDB" id="A0A0F9J5A7"/>
<organism evidence="2">
    <name type="scientific">marine sediment metagenome</name>
    <dbReference type="NCBI Taxonomy" id="412755"/>
    <lineage>
        <taxon>unclassified sequences</taxon>
        <taxon>metagenomes</taxon>
        <taxon>ecological metagenomes</taxon>
    </lineage>
</organism>
<comment type="caution">
    <text evidence="2">The sequence shown here is derived from an EMBL/GenBank/DDBJ whole genome shotgun (WGS) entry which is preliminary data.</text>
</comment>
<keyword evidence="1" id="KW-0472">Membrane</keyword>
<keyword evidence="1" id="KW-0812">Transmembrane</keyword>
<reference evidence="2" key="1">
    <citation type="journal article" date="2015" name="Nature">
        <title>Complex archaea that bridge the gap between prokaryotes and eukaryotes.</title>
        <authorList>
            <person name="Spang A."/>
            <person name="Saw J.H."/>
            <person name="Jorgensen S.L."/>
            <person name="Zaremba-Niedzwiedzka K."/>
            <person name="Martijn J."/>
            <person name="Lind A.E."/>
            <person name="van Eijk R."/>
            <person name="Schleper C."/>
            <person name="Guy L."/>
            <person name="Ettema T.J."/>
        </authorList>
    </citation>
    <scope>NUCLEOTIDE SEQUENCE</scope>
</reference>
<evidence type="ECO:0000256" key="1">
    <source>
        <dbReference type="SAM" id="Phobius"/>
    </source>
</evidence>
<evidence type="ECO:0000313" key="2">
    <source>
        <dbReference type="EMBL" id="KKM64919.1"/>
    </source>
</evidence>
<name>A0A0F9J5A7_9ZZZZ</name>
<gene>
    <name evidence="2" type="ORF">LCGC14_1496510</name>
</gene>
<dbReference type="EMBL" id="LAZR01010813">
    <property type="protein sequence ID" value="KKM64919.1"/>
    <property type="molecule type" value="Genomic_DNA"/>
</dbReference>